<feature type="domain" description="Protein-glutamine gamma-glutamyltransferase-like C-terminal" evidence="3">
    <location>
        <begin position="167"/>
        <end position="237"/>
    </location>
</feature>
<dbReference type="EMBL" id="JBHSDP010000018">
    <property type="protein sequence ID" value="MFC4329868.1"/>
    <property type="molecule type" value="Genomic_DNA"/>
</dbReference>
<dbReference type="Pfam" id="PF13559">
    <property type="entry name" value="DUF4129"/>
    <property type="match status" value="1"/>
</dbReference>
<keyword evidence="2" id="KW-0472">Membrane</keyword>
<accession>A0ABV8TH37</accession>
<evidence type="ECO:0000256" key="1">
    <source>
        <dbReference type="SAM" id="MobiDB-lite"/>
    </source>
</evidence>
<organism evidence="4 5">
    <name type="scientific">Streptomyces andamanensis</name>
    <dbReference type="NCBI Taxonomy" id="1565035"/>
    <lineage>
        <taxon>Bacteria</taxon>
        <taxon>Bacillati</taxon>
        <taxon>Actinomycetota</taxon>
        <taxon>Actinomycetes</taxon>
        <taxon>Kitasatosporales</taxon>
        <taxon>Streptomycetaceae</taxon>
        <taxon>Streptomyces</taxon>
    </lineage>
</organism>
<keyword evidence="5" id="KW-1185">Reference proteome</keyword>
<evidence type="ECO:0000313" key="5">
    <source>
        <dbReference type="Proteomes" id="UP001595824"/>
    </source>
</evidence>
<dbReference type="Proteomes" id="UP001595824">
    <property type="component" value="Unassembled WGS sequence"/>
</dbReference>
<keyword evidence="2" id="KW-0812">Transmembrane</keyword>
<sequence length="263" mass="28193">MSLPGGVLTAPPAPARAADHADAILRSLPRIGHTLALAQPDPGGTPPVTLPRDPAREAARRELSKRVYHENDPGLFQRALDHFWDWVGRLFDSAATATPGGTAGLVVIVLAVLAVLGALWWRLGTPHREPASAPALFDDRPRSAAEHRAAAEAHAAQGHWNPAVQERMRALVRSLEERALLDTRPGRTADEAAAEAGRTLPAHADRLHTAARDFDGVTYGGRRATEQTYRHIAALDRDLEHTRPQLTASTTSTTGTTHRGAAG</sequence>
<name>A0ABV8TH37_9ACTN</name>
<keyword evidence="2" id="KW-1133">Transmembrane helix</keyword>
<dbReference type="RefSeq" id="WP_381740563.1">
    <property type="nucleotide sequence ID" value="NZ_JBHSDP010000018.1"/>
</dbReference>
<evidence type="ECO:0000259" key="3">
    <source>
        <dbReference type="Pfam" id="PF13559"/>
    </source>
</evidence>
<evidence type="ECO:0000256" key="2">
    <source>
        <dbReference type="SAM" id="Phobius"/>
    </source>
</evidence>
<protein>
    <submittedName>
        <fullName evidence="4">DUF4129 domain-containing protein</fullName>
    </submittedName>
</protein>
<feature type="transmembrane region" description="Helical" evidence="2">
    <location>
        <begin position="100"/>
        <end position="121"/>
    </location>
</feature>
<comment type="caution">
    <text evidence="4">The sequence shown here is derived from an EMBL/GenBank/DDBJ whole genome shotgun (WGS) entry which is preliminary data.</text>
</comment>
<dbReference type="InterPro" id="IPR025403">
    <property type="entry name" value="TgpA-like_C"/>
</dbReference>
<reference evidence="5" key="1">
    <citation type="journal article" date="2019" name="Int. J. Syst. Evol. Microbiol.">
        <title>The Global Catalogue of Microorganisms (GCM) 10K type strain sequencing project: providing services to taxonomists for standard genome sequencing and annotation.</title>
        <authorList>
            <consortium name="The Broad Institute Genomics Platform"/>
            <consortium name="The Broad Institute Genome Sequencing Center for Infectious Disease"/>
            <person name="Wu L."/>
            <person name="Ma J."/>
        </authorList>
    </citation>
    <scope>NUCLEOTIDE SEQUENCE [LARGE SCALE GENOMIC DNA]</scope>
    <source>
        <strain evidence="5">PCU 347</strain>
    </source>
</reference>
<feature type="compositionally biased region" description="Low complexity" evidence="1">
    <location>
        <begin position="247"/>
        <end position="263"/>
    </location>
</feature>
<gene>
    <name evidence="4" type="ORF">ACFPC0_19105</name>
</gene>
<feature type="region of interest" description="Disordered" evidence="1">
    <location>
        <begin position="241"/>
        <end position="263"/>
    </location>
</feature>
<evidence type="ECO:0000313" key="4">
    <source>
        <dbReference type="EMBL" id="MFC4329868.1"/>
    </source>
</evidence>
<proteinExistence type="predicted"/>